<evidence type="ECO:0000256" key="2">
    <source>
        <dbReference type="ARBA" id="ARBA00022670"/>
    </source>
</evidence>
<dbReference type="InterPro" id="IPR002884">
    <property type="entry name" value="P_dom"/>
</dbReference>
<feature type="signal peptide" evidence="7">
    <location>
        <begin position="1"/>
        <end position="38"/>
    </location>
</feature>
<dbReference type="Gene3D" id="2.60.40.10">
    <property type="entry name" value="Immunoglobulins"/>
    <property type="match status" value="1"/>
</dbReference>
<dbReference type="Proteomes" id="UP000271937">
    <property type="component" value="Unassembled WGS sequence"/>
</dbReference>
<gene>
    <name evidence="10" type="ORF">EG849_00950</name>
</gene>
<dbReference type="SUPFAM" id="SSF49265">
    <property type="entry name" value="Fibronectin type III"/>
    <property type="match status" value="1"/>
</dbReference>
<evidence type="ECO:0000256" key="1">
    <source>
        <dbReference type="ARBA" id="ARBA00011073"/>
    </source>
</evidence>
<feature type="domain" description="P/Homo B" evidence="9">
    <location>
        <begin position="749"/>
        <end position="904"/>
    </location>
</feature>
<proteinExistence type="inferred from homology"/>
<evidence type="ECO:0000313" key="11">
    <source>
        <dbReference type="Proteomes" id="UP000271937"/>
    </source>
</evidence>
<dbReference type="AlphaFoldDB" id="A0A3P3WHH5"/>
<dbReference type="InterPro" id="IPR036852">
    <property type="entry name" value="Peptidase_S8/S53_dom_sf"/>
</dbReference>
<feature type="active site" description="Charge relay system" evidence="6">
    <location>
        <position position="360"/>
    </location>
</feature>
<dbReference type="SUPFAM" id="SSF52743">
    <property type="entry name" value="Subtilisin-like"/>
    <property type="match status" value="1"/>
</dbReference>
<dbReference type="PRINTS" id="PR00723">
    <property type="entry name" value="SUBTILISIN"/>
</dbReference>
<dbReference type="InterPro" id="IPR000209">
    <property type="entry name" value="Peptidase_S8/S53_dom"/>
</dbReference>
<evidence type="ECO:0000313" key="10">
    <source>
        <dbReference type="EMBL" id="RRJ94068.1"/>
    </source>
</evidence>
<dbReference type="RefSeq" id="WP_125011210.1">
    <property type="nucleotide sequence ID" value="NZ_RQVR01000001.1"/>
</dbReference>
<reference evidence="10 11" key="1">
    <citation type="submission" date="2018-11" db="EMBL/GenBank/DDBJ databases">
        <title>Flavobacterium sp. nov., YIM 102600 draft genome.</title>
        <authorList>
            <person name="Li G."/>
            <person name="Jiang Y."/>
        </authorList>
    </citation>
    <scope>NUCLEOTIDE SEQUENCE [LARGE SCALE GENOMIC DNA]</scope>
    <source>
        <strain evidence="10 11">YIM 102600</strain>
    </source>
</reference>
<sequence>MKKNKNPHIPKLVIYNYNFASKILLVLSISLFATTAFSQNKEEVAQMVKEYDLTKLKNLENTFLKKSRIEKQKALLAAKANNWPEFIKNKDGSIDELIKLTVDGKPLYYSSNNVNAAASTRANFLNSGGGLGLNLDGQGMVARVWDGGKVRASHQEFGNRVTVVDAVAGPTGNNFHATHVTGTIIASGINANAKGMAPLAQARTFNWTDDASEVLSEVQLGMLISNHSYGVPSTSAPAWYIGAYSDDSRMWDIIAYNSPYYLMVLSAGNNGTDSNSSATTSGYDKLTGNKVSKNNLVVANANDANIDANGNLINVNINSGSSQGPADDYRIKPDITGNGTNVYSTFETSNTAYGAITGTSMSSPNVAGTLLLLQQHYKNTNNRYMKAATLKALACHTADDAGRPGPDAVFGWGLLNAKRAAETITSNGLSTWIAEEKLENNQTYTLNVVASGNGPVKATIVWNDVPGTANQGALNSSTRALVNDLDIRITKGNETYFPWKLTSDASANAINSEDNNVDNVESAATALTMGGNYTITVTHKGTLQTGSQNFSIVVTGVSSSFAITPTTGTQIICNTQSATYNFNHTTAAPGTTDFSVIGLPAGATASLSSNSLSAAGSVSMTISNLQGVPAGDYSIGLKGTRGSETETSYVELKVYSTTFQNITLVSPANQSSGLTTSVNLEWNENINAESYRVQVSTNAAFSNLFLNQITTSTNFTVTNLAQETTYYWRILPVNRCGEASTGTANTFSTGLLTCDIVFNATDFSDATIAATANSQGIVPVNVTGGMTIGNLTATLNISHTYIEDLTIYLEGPASLGYPFIRLFQEPCGDNDNIVVTISDAGTTFTCSASIPAISGTVKPVDALNSFNNLLADGEWTLYAYDPYNGDGGIINSFSLNFCNVTASALSVGENELSNVKVYPNPTQGILNISLPQMSEVTTLTLVDIQGRQILKKEVSNTLETLNIENLSEGVYILNIQSGSLKTSKKVVLNR</sequence>
<keyword evidence="11" id="KW-1185">Reference proteome</keyword>
<dbReference type="PROSITE" id="PS50853">
    <property type="entry name" value="FN3"/>
    <property type="match status" value="1"/>
</dbReference>
<comment type="caution">
    <text evidence="10">The sequence shown here is derived from an EMBL/GenBank/DDBJ whole genome shotgun (WGS) entry which is preliminary data.</text>
</comment>
<keyword evidence="4 6" id="KW-0378">Hydrolase</keyword>
<dbReference type="OrthoDB" id="9792152at2"/>
<dbReference type="InterPro" id="IPR013783">
    <property type="entry name" value="Ig-like_fold"/>
</dbReference>
<dbReference type="PROSITE" id="PS51829">
    <property type="entry name" value="P_HOMO_B"/>
    <property type="match status" value="1"/>
</dbReference>
<evidence type="ECO:0000256" key="7">
    <source>
        <dbReference type="SAM" id="SignalP"/>
    </source>
</evidence>
<dbReference type="PANTHER" id="PTHR43399">
    <property type="entry name" value="SUBTILISIN-RELATED"/>
    <property type="match status" value="1"/>
</dbReference>
<dbReference type="PROSITE" id="PS00138">
    <property type="entry name" value="SUBTILASE_SER"/>
    <property type="match status" value="1"/>
</dbReference>
<evidence type="ECO:0000256" key="4">
    <source>
        <dbReference type="ARBA" id="ARBA00022801"/>
    </source>
</evidence>
<dbReference type="SUPFAM" id="SSF49785">
    <property type="entry name" value="Galactose-binding domain-like"/>
    <property type="match status" value="2"/>
</dbReference>
<dbReference type="InterPro" id="IPR026444">
    <property type="entry name" value="Secre_tail"/>
</dbReference>
<dbReference type="InterPro" id="IPR051048">
    <property type="entry name" value="Peptidase_S8/S53_subtilisin"/>
</dbReference>
<feature type="chain" id="PRO_5017972608" evidence="7">
    <location>
        <begin position="39"/>
        <end position="990"/>
    </location>
</feature>
<feature type="domain" description="Fibronectin type-III" evidence="8">
    <location>
        <begin position="658"/>
        <end position="752"/>
    </location>
</feature>
<keyword evidence="2 6" id="KW-0645">Protease</keyword>
<feature type="active site" description="Charge relay system" evidence="6">
    <location>
        <position position="146"/>
    </location>
</feature>
<evidence type="ECO:0000259" key="9">
    <source>
        <dbReference type="PROSITE" id="PS51829"/>
    </source>
</evidence>
<evidence type="ECO:0000256" key="3">
    <source>
        <dbReference type="ARBA" id="ARBA00022729"/>
    </source>
</evidence>
<dbReference type="GO" id="GO:0006508">
    <property type="term" value="P:proteolysis"/>
    <property type="evidence" value="ECO:0007669"/>
    <property type="project" value="UniProtKB-KW"/>
</dbReference>
<protein>
    <submittedName>
        <fullName evidence="10">T9SS C-terminal target domain-containing protein</fullName>
    </submittedName>
</protein>
<evidence type="ECO:0000256" key="6">
    <source>
        <dbReference type="PROSITE-ProRule" id="PRU01240"/>
    </source>
</evidence>
<comment type="similarity">
    <text evidence="1 6">Belongs to the peptidase S8 family.</text>
</comment>
<dbReference type="InterPro" id="IPR015500">
    <property type="entry name" value="Peptidase_S8_subtilisin-rel"/>
</dbReference>
<dbReference type="Pfam" id="PF00082">
    <property type="entry name" value="Peptidase_S8"/>
    <property type="match status" value="1"/>
</dbReference>
<dbReference type="Gene3D" id="2.60.120.260">
    <property type="entry name" value="Galactose-binding domain-like"/>
    <property type="match status" value="1"/>
</dbReference>
<feature type="active site" description="Charge relay system" evidence="6">
    <location>
        <position position="176"/>
    </location>
</feature>
<dbReference type="PROSITE" id="PS51892">
    <property type="entry name" value="SUBTILASE"/>
    <property type="match status" value="1"/>
</dbReference>
<accession>A0A3P3WHH5</accession>
<dbReference type="CDD" id="cd04842">
    <property type="entry name" value="Peptidases_S8_Kp43_protease"/>
    <property type="match status" value="1"/>
</dbReference>
<dbReference type="GO" id="GO:0004252">
    <property type="term" value="F:serine-type endopeptidase activity"/>
    <property type="evidence" value="ECO:0007669"/>
    <property type="project" value="UniProtKB-UniRule"/>
</dbReference>
<organism evidence="10 11">
    <name type="scientific">Flavobacterium macacae</name>
    <dbReference type="NCBI Taxonomy" id="2488993"/>
    <lineage>
        <taxon>Bacteria</taxon>
        <taxon>Pseudomonadati</taxon>
        <taxon>Bacteroidota</taxon>
        <taxon>Flavobacteriia</taxon>
        <taxon>Flavobacteriales</taxon>
        <taxon>Flavobacteriaceae</taxon>
        <taxon>Flavobacterium</taxon>
    </lineage>
</organism>
<dbReference type="PANTHER" id="PTHR43399:SF4">
    <property type="entry name" value="CELL WALL-ASSOCIATED PROTEASE"/>
    <property type="match status" value="1"/>
</dbReference>
<evidence type="ECO:0000259" key="8">
    <source>
        <dbReference type="PROSITE" id="PS50853"/>
    </source>
</evidence>
<dbReference type="NCBIfam" id="TIGR04183">
    <property type="entry name" value="Por_Secre_tail"/>
    <property type="match status" value="1"/>
</dbReference>
<dbReference type="Pfam" id="PF18962">
    <property type="entry name" value="Por_Secre_tail"/>
    <property type="match status" value="1"/>
</dbReference>
<dbReference type="InterPro" id="IPR008979">
    <property type="entry name" value="Galactose-bd-like_sf"/>
</dbReference>
<dbReference type="InterPro" id="IPR034058">
    <property type="entry name" value="TagA/B/C/D_pept_dom"/>
</dbReference>
<dbReference type="InterPro" id="IPR036116">
    <property type="entry name" value="FN3_sf"/>
</dbReference>
<dbReference type="InterPro" id="IPR003961">
    <property type="entry name" value="FN3_dom"/>
</dbReference>
<keyword evidence="3 7" id="KW-0732">Signal</keyword>
<dbReference type="EMBL" id="RQVR01000001">
    <property type="protein sequence ID" value="RRJ94068.1"/>
    <property type="molecule type" value="Genomic_DNA"/>
</dbReference>
<dbReference type="Gene3D" id="2.60.120.380">
    <property type="match status" value="1"/>
</dbReference>
<keyword evidence="5 6" id="KW-0720">Serine protease</keyword>
<evidence type="ECO:0000256" key="5">
    <source>
        <dbReference type="ARBA" id="ARBA00022825"/>
    </source>
</evidence>
<dbReference type="Gene3D" id="3.40.50.200">
    <property type="entry name" value="Peptidase S8/S53 domain"/>
    <property type="match status" value="1"/>
</dbReference>
<name>A0A3P3WHH5_9FLAO</name>
<dbReference type="InterPro" id="IPR023828">
    <property type="entry name" value="Peptidase_S8_Ser-AS"/>
</dbReference>